<dbReference type="EMBL" id="AZGY01000001">
    <property type="protein sequence ID" value="OAA32538.1"/>
    <property type="molecule type" value="Genomic_DNA"/>
</dbReference>
<gene>
    <name evidence="2" type="ORF">AAL_00003</name>
</gene>
<evidence type="ECO:0000313" key="2">
    <source>
        <dbReference type="EMBL" id="OAA32538.1"/>
    </source>
</evidence>
<dbReference type="STRING" id="1081109.A0A166UHC7"/>
<sequence length="447" mass="48688">MALTIKRLNDEASFLLTFEPIEAETVPASFSEPFRILLDPCLSQSARRAGPALGCCTGDEQASCAVQDLPEVDLIIISNSRSDHCHEATLRNFAPDKPRPIIFAESSAAKMIQSWRHFKDGKVSSLRKWQDPRQTGQNNVVRVPIPAKVIAGDEGLVTISFIPQKRDKRGLRSAIGITYRPASSGRSVSLRPLSTFLDTPPVSPSESRSQRAKFAAPAALNTPSLPPLPSFTPLTPPASPKPRLIRTTRSLAALSPHAKDRAVSVIFAPNGVPYTGIESYATSHLLIEAALPLTALLHSFDTVTRPWWLGGDVASGFEDGHEIVAKLGARVWIDTCKGEKDAQGLTKRFTRHKKHNQDEMRRMVQDVVTVGHKPGSPRSTKANRPTEVLSLNSREEITLTSEGVWAAVNPSPKDKARPSIRIVPTDAPSPSSETSNFDCIRTTARAA</sequence>
<feature type="region of interest" description="Disordered" evidence="1">
    <location>
        <begin position="408"/>
        <end position="437"/>
    </location>
</feature>
<evidence type="ECO:0000256" key="1">
    <source>
        <dbReference type="SAM" id="MobiDB-lite"/>
    </source>
</evidence>
<dbReference type="OrthoDB" id="332863at2759"/>
<keyword evidence="3" id="KW-1185">Reference proteome</keyword>
<protein>
    <submittedName>
        <fullName evidence="2">Uncharacterized protein</fullName>
    </submittedName>
</protein>
<evidence type="ECO:0000313" key="3">
    <source>
        <dbReference type="Proteomes" id="UP000078544"/>
    </source>
</evidence>
<dbReference type="PANTHER" id="PTHR36142:SF5">
    <property type="entry name" value="METALLO-BETA-LACTAMASE DOMAIN-CONTAINING PROTEIN"/>
    <property type="match status" value="1"/>
</dbReference>
<feature type="compositionally biased region" description="Polar residues" evidence="1">
    <location>
        <begin position="428"/>
        <end position="437"/>
    </location>
</feature>
<dbReference type="Proteomes" id="UP000078544">
    <property type="component" value="Unassembled WGS sequence"/>
</dbReference>
<dbReference type="Gene3D" id="3.60.15.10">
    <property type="entry name" value="Ribonuclease Z/Hydroxyacylglutathione hydrolase-like"/>
    <property type="match status" value="1"/>
</dbReference>
<dbReference type="InterPro" id="IPR036866">
    <property type="entry name" value="RibonucZ/Hydroxyglut_hydro"/>
</dbReference>
<organism evidence="2 3">
    <name type="scientific">Moelleriella libera RCEF 2490</name>
    <dbReference type="NCBI Taxonomy" id="1081109"/>
    <lineage>
        <taxon>Eukaryota</taxon>
        <taxon>Fungi</taxon>
        <taxon>Dikarya</taxon>
        <taxon>Ascomycota</taxon>
        <taxon>Pezizomycotina</taxon>
        <taxon>Sordariomycetes</taxon>
        <taxon>Hypocreomycetidae</taxon>
        <taxon>Hypocreales</taxon>
        <taxon>Clavicipitaceae</taxon>
        <taxon>Moelleriella</taxon>
    </lineage>
</organism>
<reference evidence="2 3" key="1">
    <citation type="journal article" date="2016" name="Genome Biol. Evol.">
        <title>Divergent and convergent evolution of fungal pathogenicity.</title>
        <authorList>
            <person name="Shang Y."/>
            <person name="Xiao G."/>
            <person name="Zheng P."/>
            <person name="Cen K."/>
            <person name="Zhan S."/>
            <person name="Wang C."/>
        </authorList>
    </citation>
    <scope>NUCLEOTIDE SEQUENCE [LARGE SCALE GENOMIC DNA]</scope>
    <source>
        <strain evidence="2 3">RCEF 2490</strain>
    </source>
</reference>
<dbReference type="AlphaFoldDB" id="A0A166UHC7"/>
<accession>A0A166UHC7</accession>
<name>A0A166UHC7_9HYPO</name>
<comment type="caution">
    <text evidence="2">The sequence shown here is derived from an EMBL/GenBank/DDBJ whole genome shotgun (WGS) entry which is preliminary data.</text>
</comment>
<proteinExistence type="predicted"/>
<dbReference type="PANTHER" id="PTHR36142">
    <property type="entry name" value="METALLO-HYDROLASE/OXIDOREDUCTASE SUPERFAMILY PROTEIN"/>
    <property type="match status" value="1"/>
</dbReference>